<dbReference type="AlphaFoldDB" id="A0AAU8LZ39"/>
<feature type="transmembrane region" description="Helical" evidence="1">
    <location>
        <begin position="12"/>
        <end position="41"/>
    </location>
</feature>
<dbReference type="KEGG" id="eaj:Q3M24_05280"/>
<sequence length="95" mass="10819">MIAENQLKKVLLILLSVTLVVYILMTESFLAISSSFSALLLNFRYKKQENQAAILKRFLMDADKSVSRALVNLHPFRPLFKSLPFCVSKGLPFEI</sequence>
<accession>A0AAU8LZ39</accession>
<evidence type="ECO:0000313" key="2">
    <source>
        <dbReference type="EMBL" id="XCN74164.1"/>
    </source>
</evidence>
<evidence type="ECO:0000256" key="1">
    <source>
        <dbReference type="SAM" id="Phobius"/>
    </source>
</evidence>
<keyword evidence="1" id="KW-1133">Transmembrane helix</keyword>
<keyword evidence="1" id="KW-0812">Transmembrane</keyword>
<name>A0AAU8LZ39_9BACT</name>
<keyword evidence="1" id="KW-0472">Membrane</keyword>
<reference evidence="2" key="1">
    <citation type="journal article" date="2024" name="Syst. Appl. Microbiol.">
        <title>First single-strain enrichments of Electrothrix cable bacteria, description of E. aestuarii sp. nov. and E. rattekaaiensis sp. nov., and proposal of a cable bacteria taxonomy following the rules of the SeqCode.</title>
        <authorList>
            <person name="Plum-Jensen L.E."/>
            <person name="Schramm A."/>
            <person name="Marshall I.P.G."/>
        </authorList>
    </citation>
    <scope>NUCLEOTIDE SEQUENCE</scope>
    <source>
        <strain evidence="2">Rat1</strain>
    </source>
</reference>
<dbReference type="EMBL" id="CP159373">
    <property type="protein sequence ID" value="XCN74164.1"/>
    <property type="molecule type" value="Genomic_DNA"/>
</dbReference>
<organism evidence="2">
    <name type="scientific">Candidatus Electrothrix aestuarii</name>
    <dbReference type="NCBI Taxonomy" id="3062594"/>
    <lineage>
        <taxon>Bacteria</taxon>
        <taxon>Pseudomonadati</taxon>
        <taxon>Thermodesulfobacteriota</taxon>
        <taxon>Desulfobulbia</taxon>
        <taxon>Desulfobulbales</taxon>
        <taxon>Desulfobulbaceae</taxon>
        <taxon>Candidatus Electrothrix</taxon>
    </lineage>
</organism>
<protein>
    <submittedName>
        <fullName evidence="2">Uncharacterized protein</fullName>
    </submittedName>
</protein>
<gene>
    <name evidence="2" type="ORF">Q3M24_05280</name>
</gene>
<reference evidence="2" key="2">
    <citation type="submission" date="2024-06" db="EMBL/GenBank/DDBJ databases">
        <authorList>
            <person name="Plum-Jensen L.E."/>
            <person name="Schramm A."/>
            <person name="Marshall I.P.G."/>
        </authorList>
    </citation>
    <scope>NUCLEOTIDE SEQUENCE</scope>
    <source>
        <strain evidence="2">Rat1</strain>
    </source>
</reference>
<proteinExistence type="predicted"/>